<dbReference type="PANTHER" id="PTHR21503:SF8">
    <property type="entry name" value="F-BOX ASSOCIATED DOMAIN-CONTAINING PROTEIN-RELATED"/>
    <property type="match status" value="1"/>
</dbReference>
<feature type="domain" description="Sdz-33 F-box" evidence="1">
    <location>
        <begin position="206"/>
        <end position="254"/>
    </location>
</feature>
<dbReference type="Proteomes" id="UP000230233">
    <property type="component" value="Chromosome IV"/>
</dbReference>
<sequence>MAHCHHKDESRLEMIVNHDDDDNDENTINWQYVNNDKKVISWKFVSRLDSLDLSEEFEFLRREYPYISFDINLKRGLVFEMNGTRYKCSLAFDPRFGSPTLYFEKNLMKKWPMELHKYSVDLFRITNELEMILNVDDPTDLHESQIIKDLYLHNSSKLLDPKIVDEFFENVKVQNSLSINVLYLTGFVSDDSKIWDIPNLIIASNNWVHSRQLIRFTGKNAFFGRNFTNYDITQDMNAFLKHWLNSDNTNLETMVFFGDSTNMVQLFDGIQTRSWDPAKRHARYVSKIPAERIMQYHSWHGCTFSSVSFHFDHLDCTNAFDIVRESDGLMASVNVHVFGIFIFVWHSRFS</sequence>
<reference evidence="3" key="1">
    <citation type="submission" date="2017-10" db="EMBL/GenBank/DDBJ databases">
        <title>Rapid genome shrinkage in a self-fertile nematode reveals novel sperm competition proteins.</title>
        <authorList>
            <person name="Yin D."/>
            <person name="Schwarz E.M."/>
            <person name="Thomas C.G."/>
            <person name="Felde R.L."/>
            <person name="Korf I.F."/>
            <person name="Cutter A.D."/>
            <person name="Schartner C.M."/>
            <person name="Ralston E.J."/>
            <person name="Meyer B.J."/>
            <person name="Haag E.S."/>
        </authorList>
    </citation>
    <scope>NUCLEOTIDE SEQUENCE [LARGE SCALE GENOMIC DNA]</scope>
    <source>
        <strain evidence="3">JU1422</strain>
    </source>
</reference>
<dbReference type="InterPro" id="IPR012885">
    <property type="entry name" value="F-box_Sdz-33"/>
</dbReference>
<evidence type="ECO:0000313" key="3">
    <source>
        <dbReference type="Proteomes" id="UP000230233"/>
    </source>
</evidence>
<protein>
    <recommendedName>
        <fullName evidence="1">Sdz-33 F-box domain-containing protein</fullName>
    </recommendedName>
</protein>
<dbReference type="AlphaFoldDB" id="A0A2G5U1B6"/>
<comment type="caution">
    <text evidence="2">The sequence shown here is derived from an EMBL/GenBank/DDBJ whole genome shotgun (WGS) entry which is preliminary data.</text>
</comment>
<proteinExistence type="predicted"/>
<dbReference type="OrthoDB" id="5909820at2759"/>
<evidence type="ECO:0000259" key="1">
    <source>
        <dbReference type="Pfam" id="PF07735"/>
    </source>
</evidence>
<dbReference type="PANTHER" id="PTHR21503">
    <property type="entry name" value="F-BOX-CONTAINING HYPOTHETICAL PROTEIN C.ELEGANS"/>
    <property type="match status" value="1"/>
</dbReference>
<evidence type="ECO:0000313" key="2">
    <source>
        <dbReference type="EMBL" id="PIC33243.1"/>
    </source>
</evidence>
<organism evidence="2 3">
    <name type="scientific">Caenorhabditis nigoni</name>
    <dbReference type="NCBI Taxonomy" id="1611254"/>
    <lineage>
        <taxon>Eukaryota</taxon>
        <taxon>Metazoa</taxon>
        <taxon>Ecdysozoa</taxon>
        <taxon>Nematoda</taxon>
        <taxon>Chromadorea</taxon>
        <taxon>Rhabditida</taxon>
        <taxon>Rhabditina</taxon>
        <taxon>Rhabditomorpha</taxon>
        <taxon>Rhabditoidea</taxon>
        <taxon>Rhabditidae</taxon>
        <taxon>Peloderinae</taxon>
        <taxon>Caenorhabditis</taxon>
    </lineage>
</organism>
<gene>
    <name evidence="2" type="primary">Cnig_chr_IV.g13291</name>
    <name evidence="2" type="ORF">B9Z55_013291</name>
</gene>
<dbReference type="EMBL" id="PDUG01000004">
    <property type="protein sequence ID" value="PIC33243.1"/>
    <property type="molecule type" value="Genomic_DNA"/>
</dbReference>
<accession>A0A2G5U1B6</accession>
<name>A0A2G5U1B6_9PELO</name>
<dbReference type="Pfam" id="PF07735">
    <property type="entry name" value="FBA_2"/>
    <property type="match status" value="1"/>
</dbReference>
<keyword evidence="3" id="KW-1185">Reference proteome</keyword>